<organism evidence="4 5">
    <name type="scientific">Candidatus Kaiserbacteria bacterium RIFCSPHIGHO2_01_FULL_53_31</name>
    <dbReference type="NCBI Taxonomy" id="1798481"/>
    <lineage>
        <taxon>Bacteria</taxon>
        <taxon>Candidatus Kaiseribacteriota</taxon>
    </lineage>
</organism>
<evidence type="ECO:0000256" key="1">
    <source>
        <dbReference type="ARBA" id="ARBA00022670"/>
    </source>
</evidence>
<dbReference type="InterPro" id="IPR009003">
    <property type="entry name" value="Peptidase_S1_PA"/>
</dbReference>
<dbReference type="Pfam" id="PF13365">
    <property type="entry name" value="Trypsin_2"/>
    <property type="match status" value="1"/>
</dbReference>
<dbReference type="PRINTS" id="PR00834">
    <property type="entry name" value="PROTEASES2C"/>
</dbReference>
<dbReference type="Gene3D" id="2.40.10.120">
    <property type="match status" value="1"/>
</dbReference>
<dbReference type="InterPro" id="IPR001940">
    <property type="entry name" value="Peptidase_S1C"/>
</dbReference>
<protein>
    <recommendedName>
        <fullName evidence="6">Serine protease</fullName>
    </recommendedName>
</protein>
<name>A0A1F6CGT1_9BACT</name>
<keyword evidence="3" id="KW-0812">Transmembrane</keyword>
<dbReference type="InterPro" id="IPR051201">
    <property type="entry name" value="Chloro_Bact_Ser_Proteases"/>
</dbReference>
<dbReference type="EMBL" id="MFKU01000013">
    <property type="protein sequence ID" value="OGG48436.1"/>
    <property type="molecule type" value="Genomic_DNA"/>
</dbReference>
<dbReference type="PANTHER" id="PTHR43343">
    <property type="entry name" value="PEPTIDASE S12"/>
    <property type="match status" value="1"/>
</dbReference>
<gene>
    <name evidence="4" type="ORF">A2678_00705</name>
</gene>
<keyword evidence="3" id="KW-0472">Membrane</keyword>
<dbReference type="Proteomes" id="UP000178815">
    <property type="component" value="Unassembled WGS sequence"/>
</dbReference>
<evidence type="ECO:0000256" key="3">
    <source>
        <dbReference type="SAM" id="Phobius"/>
    </source>
</evidence>
<accession>A0A1F6CGT1</accession>
<dbReference type="SUPFAM" id="SSF50494">
    <property type="entry name" value="Trypsin-like serine proteases"/>
    <property type="match status" value="1"/>
</dbReference>
<sequence>MKNYALYAVPVAIVAAGIGAGFWYEHQEIARLSHSVATLQASVSELAKSTATSSATSANISELVRRDQVAQKSQSQTLQDAVALVTPAVVSIVETKVVPKLQVTYENPFGNDPFFQDFGMRVPVYKQVGTTTKQVGAGTGFLVRSSGYIVTNKHVVPDANATYTVLLSTGAQKSGTVVWRSSNEDLAVLKITGSGYPTIPLGDSSSLSLAQSVFAVGNALGEYNNSVSVGVVSGLNRTITASNNQGSTETLKGIIQTDAAINPGNSGGPLVNLAGEAIGVNVAMVQGSQNIGFAVPISEVTRALTNLGI</sequence>
<proteinExistence type="predicted"/>
<reference evidence="4 5" key="1">
    <citation type="journal article" date="2016" name="Nat. Commun.">
        <title>Thousands of microbial genomes shed light on interconnected biogeochemical processes in an aquifer system.</title>
        <authorList>
            <person name="Anantharaman K."/>
            <person name="Brown C.T."/>
            <person name="Hug L.A."/>
            <person name="Sharon I."/>
            <person name="Castelle C.J."/>
            <person name="Probst A.J."/>
            <person name="Thomas B.C."/>
            <person name="Singh A."/>
            <person name="Wilkins M.J."/>
            <person name="Karaoz U."/>
            <person name="Brodie E.L."/>
            <person name="Williams K.H."/>
            <person name="Hubbard S.S."/>
            <person name="Banfield J.F."/>
        </authorList>
    </citation>
    <scope>NUCLEOTIDE SEQUENCE [LARGE SCALE GENOMIC DNA]</scope>
</reference>
<dbReference type="STRING" id="1798481.A2678_00705"/>
<evidence type="ECO:0000313" key="4">
    <source>
        <dbReference type="EMBL" id="OGG48436.1"/>
    </source>
</evidence>
<dbReference type="GO" id="GO:0006508">
    <property type="term" value="P:proteolysis"/>
    <property type="evidence" value="ECO:0007669"/>
    <property type="project" value="UniProtKB-KW"/>
</dbReference>
<keyword evidence="3" id="KW-1133">Transmembrane helix</keyword>
<evidence type="ECO:0000313" key="5">
    <source>
        <dbReference type="Proteomes" id="UP000178815"/>
    </source>
</evidence>
<comment type="caution">
    <text evidence="4">The sequence shown here is derived from an EMBL/GenBank/DDBJ whole genome shotgun (WGS) entry which is preliminary data.</text>
</comment>
<dbReference type="AlphaFoldDB" id="A0A1F6CGT1"/>
<feature type="transmembrane region" description="Helical" evidence="3">
    <location>
        <begin position="6"/>
        <end position="24"/>
    </location>
</feature>
<keyword evidence="2" id="KW-0378">Hydrolase</keyword>
<evidence type="ECO:0000256" key="2">
    <source>
        <dbReference type="ARBA" id="ARBA00022801"/>
    </source>
</evidence>
<dbReference type="GO" id="GO:0004252">
    <property type="term" value="F:serine-type endopeptidase activity"/>
    <property type="evidence" value="ECO:0007669"/>
    <property type="project" value="InterPro"/>
</dbReference>
<keyword evidence="1" id="KW-0645">Protease</keyword>
<evidence type="ECO:0008006" key="6">
    <source>
        <dbReference type="Google" id="ProtNLM"/>
    </source>
</evidence>
<dbReference type="PANTHER" id="PTHR43343:SF3">
    <property type="entry name" value="PROTEASE DO-LIKE 8, CHLOROPLASTIC"/>
    <property type="match status" value="1"/>
</dbReference>